<dbReference type="AlphaFoldDB" id="A0A1F8CTB3"/>
<reference evidence="1 2" key="1">
    <citation type="journal article" date="2016" name="Nat. Commun.">
        <title>Thousands of microbial genomes shed light on interconnected biogeochemical processes in an aquifer system.</title>
        <authorList>
            <person name="Anantharaman K."/>
            <person name="Brown C.T."/>
            <person name="Hug L.A."/>
            <person name="Sharon I."/>
            <person name="Castelle C.J."/>
            <person name="Probst A.J."/>
            <person name="Thomas B.C."/>
            <person name="Singh A."/>
            <person name="Wilkins M.J."/>
            <person name="Karaoz U."/>
            <person name="Brodie E.L."/>
            <person name="Williams K.H."/>
            <person name="Hubbard S.S."/>
            <person name="Banfield J.F."/>
        </authorList>
    </citation>
    <scope>NUCLEOTIDE SEQUENCE [LARGE SCALE GENOMIC DNA]</scope>
</reference>
<evidence type="ECO:0000313" key="2">
    <source>
        <dbReference type="Proteomes" id="UP000178430"/>
    </source>
</evidence>
<accession>A0A1F8CTB3</accession>
<comment type="caution">
    <text evidence="1">The sequence shown here is derived from an EMBL/GenBank/DDBJ whole genome shotgun (WGS) entry which is preliminary data.</text>
</comment>
<protein>
    <submittedName>
        <fullName evidence="1">Uncharacterized protein</fullName>
    </submittedName>
</protein>
<organism evidence="1 2">
    <name type="scientific">Candidatus Woesebacteria bacterium RIFOXYA1_FULL_48_16</name>
    <dbReference type="NCBI Taxonomy" id="1802535"/>
    <lineage>
        <taxon>Bacteria</taxon>
        <taxon>Candidatus Woeseibacteriota</taxon>
    </lineage>
</organism>
<dbReference type="Proteomes" id="UP000178430">
    <property type="component" value="Unassembled WGS sequence"/>
</dbReference>
<dbReference type="EMBL" id="MGHV01000003">
    <property type="protein sequence ID" value="OGM79550.1"/>
    <property type="molecule type" value="Genomic_DNA"/>
</dbReference>
<sequence>MTFLHFGGDHTATLGAMEKSAERFRLHYGLLRMSALHNHFLHLVEQSFLNNRRVPPFVYFSAILKQADIERIGENELHTIFVKMEAAETSHAIIKKKIRNIFEPRVTFGVQFKRRTDYF</sequence>
<evidence type="ECO:0000313" key="1">
    <source>
        <dbReference type="EMBL" id="OGM79550.1"/>
    </source>
</evidence>
<name>A0A1F8CTB3_9BACT</name>
<gene>
    <name evidence="1" type="ORF">A2197_00805</name>
</gene>
<proteinExistence type="predicted"/>